<feature type="signal peptide" evidence="2">
    <location>
        <begin position="1"/>
        <end position="24"/>
    </location>
</feature>
<dbReference type="EMBL" id="CP095855">
    <property type="protein sequence ID" value="UPK68414.1"/>
    <property type="molecule type" value="Genomic_DNA"/>
</dbReference>
<gene>
    <name evidence="3" type="ORF">MYF79_26010</name>
</gene>
<accession>A0ABY4HZF7</accession>
<feature type="region of interest" description="Disordered" evidence="1">
    <location>
        <begin position="145"/>
        <end position="199"/>
    </location>
</feature>
<keyword evidence="4" id="KW-1185">Reference proteome</keyword>
<proteinExistence type="predicted"/>
<name>A0ABY4HZF7_CHIFI</name>
<feature type="chain" id="PRO_5046093192" evidence="2">
    <location>
        <begin position="25"/>
        <end position="310"/>
    </location>
</feature>
<evidence type="ECO:0000256" key="1">
    <source>
        <dbReference type="SAM" id="MobiDB-lite"/>
    </source>
</evidence>
<evidence type="ECO:0000313" key="4">
    <source>
        <dbReference type="Proteomes" id="UP000830198"/>
    </source>
</evidence>
<evidence type="ECO:0000313" key="3">
    <source>
        <dbReference type="EMBL" id="UPK68414.1"/>
    </source>
</evidence>
<dbReference type="Proteomes" id="UP000830198">
    <property type="component" value="Chromosome"/>
</dbReference>
<protein>
    <submittedName>
        <fullName evidence="3">Uncharacterized protein</fullName>
    </submittedName>
</protein>
<organism evidence="3 4">
    <name type="scientific">Chitinophaga filiformis</name>
    <name type="common">Myxococcus filiformis</name>
    <name type="synonym">Flexibacter filiformis</name>
    <dbReference type="NCBI Taxonomy" id="104663"/>
    <lineage>
        <taxon>Bacteria</taxon>
        <taxon>Pseudomonadati</taxon>
        <taxon>Bacteroidota</taxon>
        <taxon>Chitinophagia</taxon>
        <taxon>Chitinophagales</taxon>
        <taxon>Chitinophagaceae</taxon>
        <taxon>Chitinophaga</taxon>
    </lineage>
</organism>
<dbReference type="RefSeq" id="WP_247810808.1">
    <property type="nucleotide sequence ID" value="NZ_CP095855.1"/>
</dbReference>
<sequence>MSTHYFKSNILLASFLVLTLSINAQQISSQYTTSDQKNGKERVITDKGDKTYQLEFTDGKMSFFSVDGVSIPEEKWGDYKAIINEIQEQMKKDKEQARLDRIQAEKDREQAKLDRIQADKDRERGRLDRIQADKDKDRGRLDRIQAEKDREQGRLDRIEADKNREQADRDRLQAEKDRTQAESDRQQADRDRVQADKDRAQAALDRIQADKDREQAAKDRVQAEKDRAQAAADRKMMADLTADLISDKLITSANDLHMLTLSPTEMTVNGIKQPDAVHKKYQDKYSRFAKNRFSYLSDGNSQQMQMHRGN</sequence>
<keyword evidence="2" id="KW-0732">Signal</keyword>
<reference evidence="3 4" key="1">
    <citation type="submission" date="2022-04" db="EMBL/GenBank/DDBJ databases">
        <title>The arsenic-methylating capacity of Chitinophaga filiformis YT5 during chitin decomposition.</title>
        <authorList>
            <person name="Chen G."/>
            <person name="Liang Y."/>
        </authorList>
    </citation>
    <scope>NUCLEOTIDE SEQUENCE [LARGE SCALE GENOMIC DNA]</scope>
    <source>
        <strain evidence="3 4">YT5</strain>
    </source>
</reference>
<evidence type="ECO:0000256" key="2">
    <source>
        <dbReference type="SAM" id="SignalP"/>
    </source>
</evidence>